<dbReference type="EMBL" id="BAAAZX010000005">
    <property type="protein sequence ID" value="GAA3989826.1"/>
    <property type="molecule type" value="Genomic_DNA"/>
</dbReference>
<reference evidence="5" key="1">
    <citation type="journal article" date="2019" name="Int. J. Syst. Evol. Microbiol.">
        <title>The Global Catalogue of Microorganisms (GCM) 10K type strain sequencing project: providing services to taxonomists for standard genome sequencing and annotation.</title>
        <authorList>
            <consortium name="The Broad Institute Genomics Platform"/>
            <consortium name="The Broad Institute Genome Sequencing Center for Infectious Disease"/>
            <person name="Wu L."/>
            <person name="Ma J."/>
        </authorList>
    </citation>
    <scope>NUCLEOTIDE SEQUENCE [LARGE SCALE GENOMIC DNA]</scope>
    <source>
        <strain evidence="5">JCM 16924</strain>
    </source>
</reference>
<evidence type="ECO:0000313" key="5">
    <source>
        <dbReference type="Proteomes" id="UP001500456"/>
    </source>
</evidence>
<comment type="caution">
    <text evidence="4">The sequence shown here is derived from an EMBL/GenBank/DDBJ whole genome shotgun (WGS) entry which is preliminary data.</text>
</comment>
<feature type="region of interest" description="Disordered" evidence="1">
    <location>
        <begin position="179"/>
        <end position="215"/>
    </location>
</feature>
<accession>A0ABP7QYF9</accession>
<proteinExistence type="predicted"/>
<keyword evidence="2" id="KW-0812">Transmembrane</keyword>
<organism evidence="4 5">
    <name type="scientific">Streptomyces plumbiresistens</name>
    <dbReference type="NCBI Taxonomy" id="511811"/>
    <lineage>
        <taxon>Bacteria</taxon>
        <taxon>Bacillati</taxon>
        <taxon>Actinomycetota</taxon>
        <taxon>Actinomycetes</taxon>
        <taxon>Kitasatosporales</taxon>
        <taxon>Streptomycetaceae</taxon>
        <taxon>Streptomyces</taxon>
    </lineage>
</organism>
<evidence type="ECO:0008006" key="6">
    <source>
        <dbReference type="Google" id="ProtNLM"/>
    </source>
</evidence>
<evidence type="ECO:0000313" key="4">
    <source>
        <dbReference type="EMBL" id="GAA3989826.1"/>
    </source>
</evidence>
<evidence type="ECO:0000256" key="3">
    <source>
        <dbReference type="SAM" id="SignalP"/>
    </source>
</evidence>
<feature type="chain" id="PRO_5045313337" description="Aromatic ring-opening dioxygenase LigA" evidence="3">
    <location>
        <begin position="26"/>
        <end position="437"/>
    </location>
</feature>
<gene>
    <name evidence="4" type="ORF">GCM10022232_24590</name>
</gene>
<evidence type="ECO:0000256" key="1">
    <source>
        <dbReference type="SAM" id="MobiDB-lite"/>
    </source>
</evidence>
<keyword evidence="3" id="KW-0732">Signal</keyword>
<evidence type="ECO:0000256" key="2">
    <source>
        <dbReference type="SAM" id="Phobius"/>
    </source>
</evidence>
<keyword evidence="5" id="KW-1185">Reference proteome</keyword>
<keyword evidence="2" id="KW-0472">Membrane</keyword>
<protein>
    <recommendedName>
        <fullName evidence="6">Aromatic ring-opening dioxygenase LigA</fullName>
    </recommendedName>
</protein>
<keyword evidence="2" id="KW-1133">Transmembrane helix</keyword>
<dbReference type="Proteomes" id="UP001500456">
    <property type="component" value="Unassembled WGS sequence"/>
</dbReference>
<name>A0ABP7QYF9_9ACTN</name>
<feature type="signal peptide" evidence="3">
    <location>
        <begin position="1"/>
        <end position="25"/>
    </location>
</feature>
<feature type="transmembrane region" description="Helical" evidence="2">
    <location>
        <begin position="400"/>
        <end position="422"/>
    </location>
</feature>
<sequence>MVRVAAVGVVLGMAAAVPGGSPAVAAGAPGSYAFDEDARSVRGATSTGEAERLAPGTTYRSSLPATGERYYRLELDATSNAYVSVTAVPPPGATVSAGDGVKVSLQDADSHTCSVDTVSIGAGRSAHPITAMGEREATRSGSICKGAGTFYVVVERVQRTAEVSPSLLGEWDLELDPVSEPGLTQAGATSAPEVWDSASPAPPSGEAKRREGGAGFGAATSLGEGVWQDDVRPGQTLFYEVPVDWGQQLYATAELGSASSDTGFVPSALTLSLYNPVRAPVDYDGVGYDGSQRSATLRPLPPVAYANRFDVSDHVSGMRFAGSYYLVVHLAAQTADDFGDGPFDLTLRVRVAHGAEAAPAYAGQSEPRDIFQVTAQGQRETAASEGGAASASRGNALMKVIAAGGLGGGTVVLVVLGVWTGLGRRREPVRTRGAAGR</sequence>